<dbReference type="Pfam" id="PF07702">
    <property type="entry name" value="UTRA"/>
    <property type="match status" value="1"/>
</dbReference>
<dbReference type="InterPro" id="IPR036388">
    <property type="entry name" value="WH-like_DNA-bd_sf"/>
</dbReference>
<dbReference type="SUPFAM" id="SSF64288">
    <property type="entry name" value="Chorismate lyase-like"/>
    <property type="match status" value="1"/>
</dbReference>
<keyword evidence="1" id="KW-0805">Transcription regulation</keyword>
<reference evidence="5 6" key="1">
    <citation type="submission" date="2018-05" db="EMBL/GenBank/DDBJ databases">
        <title>Genomic Encyclopedia of Type Strains, Phase IV (KMG-IV): sequencing the most valuable type-strain genomes for metagenomic binning, comparative biology and taxonomic classification.</title>
        <authorList>
            <person name="Goeker M."/>
        </authorList>
    </citation>
    <scope>NUCLEOTIDE SEQUENCE [LARGE SCALE GENOMIC DNA]</scope>
    <source>
        <strain evidence="5 6">DSM 28556</strain>
    </source>
</reference>
<organism evidence="5 6">
    <name type="scientific">Pseudogracilibacillus auburnensis</name>
    <dbReference type="NCBI Taxonomy" id="1494959"/>
    <lineage>
        <taxon>Bacteria</taxon>
        <taxon>Bacillati</taxon>
        <taxon>Bacillota</taxon>
        <taxon>Bacilli</taxon>
        <taxon>Bacillales</taxon>
        <taxon>Bacillaceae</taxon>
        <taxon>Pseudogracilibacillus</taxon>
    </lineage>
</organism>
<evidence type="ECO:0000313" key="6">
    <source>
        <dbReference type="Proteomes" id="UP000247978"/>
    </source>
</evidence>
<dbReference type="AlphaFoldDB" id="A0A2V3VPC0"/>
<keyword evidence="3" id="KW-0804">Transcription</keyword>
<dbReference type="EMBL" id="QJJQ01000016">
    <property type="protein sequence ID" value="PXW83370.1"/>
    <property type="molecule type" value="Genomic_DNA"/>
</dbReference>
<gene>
    <name evidence="5" type="ORF">DFR56_11649</name>
</gene>
<dbReference type="InterPro" id="IPR036390">
    <property type="entry name" value="WH_DNA-bd_sf"/>
</dbReference>
<dbReference type="PRINTS" id="PR00035">
    <property type="entry name" value="HTHGNTR"/>
</dbReference>
<dbReference type="PROSITE" id="PS50949">
    <property type="entry name" value="HTH_GNTR"/>
    <property type="match status" value="1"/>
</dbReference>
<evidence type="ECO:0000256" key="3">
    <source>
        <dbReference type="ARBA" id="ARBA00023163"/>
    </source>
</evidence>
<dbReference type="PANTHER" id="PTHR44846:SF1">
    <property type="entry name" value="MANNOSYL-D-GLYCERATE TRANSPORT_METABOLISM SYSTEM REPRESSOR MNGR-RELATED"/>
    <property type="match status" value="1"/>
</dbReference>
<evidence type="ECO:0000259" key="4">
    <source>
        <dbReference type="PROSITE" id="PS50949"/>
    </source>
</evidence>
<dbReference type="InterPro" id="IPR011663">
    <property type="entry name" value="UTRA"/>
</dbReference>
<dbReference type="CDD" id="cd07377">
    <property type="entry name" value="WHTH_GntR"/>
    <property type="match status" value="1"/>
</dbReference>
<sequence length="272" mass="31543">MQMYAYVLSCIHGVEMNDKRGNEVFAMLIKRESSIPIYQQIADDISDMIENGKMQKGDRLPTEFELVDKYDVSRATVRKAISQLVEKDMISVSPGKGMFIKNPVIEMDFNELRGIYEILAMQGLETHTEVIGYDKVIPPPYISKNLELPVNEEVFSIERIYYVDKQPLAFSTVYFPSELEFTESQVQEKKIYDLMQNELSIVLDKAKYTIKVSQAKEYLNDLLDNDSNTPFLKMERTTFCTKKQPRESTVAYFRSDKYQFNFSITKTGEINI</sequence>
<dbReference type="SMART" id="SM00345">
    <property type="entry name" value="HTH_GNTR"/>
    <property type="match status" value="1"/>
</dbReference>
<comment type="caution">
    <text evidence="5">The sequence shown here is derived from an EMBL/GenBank/DDBJ whole genome shotgun (WGS) entry which is preliminary data.</text>
</comment>
<dbReference type="Proteomes" id="UP000247978">
    <property type="component" value="Unassembled WGS sequence"/>
</dbReference>
<keyword evidence="2" id="KW-0238">DNA-binding</keyword>
<keyword evidence="6" id="KW-1185">Reference proteome</keyword>
<dbReference type="InterPro" id="IPR028978">
    <property type="entry name" value="Chorismate_lyase_/UTRA_dom_sf"/>
</dbReference>
<dbReference type="InterPro" id="IPR050679">
    <property type="entry name" value="Bact_HTH_transcr_reg"/>
</dbReference>
<dbReference type="SUPFAM" id="SSF46785">
    <property type="entry name" value="Winged helix' DNA-binding domain"/>
    <property type="match status" value="1"/>
</dbReference>
<dbReference type="GO" id="GO:0003677">
    <property type="term" value="F:DNA binding"/>
    <property type="evidence" value="ECO:0007669"/>
    <property type="project" value="UniProtKB-KW"/>
</dbReference>
<dbReference type="Pfam" id="PF00392">
    <property type="entry name" value="GntR"/>
    <property type="match status" value="1"/>
</dbReference>
<accession>A0A2V3VPC0</accession>
<dbReference type="InterPro" id="IPR000524">
    <property type="entry name" value="Tscrpt_reg_HTH_GntR"/>
</dbReference>
<dbReference type="GO" id="GO:0003700">
    <property type="term" value="F:DNA-binding transcription factor activity"/>
    <property type="evidence" value="ECO:0007669"/>
    <property type="project" value="InterPro"/>
</dbReference>
<evidence type="ECO:0000256" key="2">
    <source>
        <dbReference type="ARBA" id="ARBA00023125"/>
    </source>
</evidence>
<evidence type="ECO:0000256" key="1">
    <source>
        <dbReference type="ARBA" id="ARBA00023015"/>
    </source>
</evidence>
<dbReference type="PANTHER" id="PTHR44846">
    <property type="entry name" value="MANNOSYL-D-GLYCERATE TRANSPORT/METABOLISM SYSTEM REPRESSOR MNGR-RELATED"/>
    <property type="match status" value="1"/>
</dbReference>
<dbReference type="Gene3D" id="3.40.1410.10">
    <property type="entry name" value="Chorismate lyase-like"/>
    <property type="match status" value="1"/>
</dbReference>
<evidence type="ECO:0000313" key="5">
    <source>
        <dbReference type="EMBL" id="PXW83370.1"/>
    </source>
</evidence>
<feature type="domain" description="HTH gntR-type" evidence="4">
    <location>
        <begin position="35"/>
        <end position="103"/>
    </location>
</feature>
<protein>
    <submittedName>
        <fullName evidence="5">GntR family transcriptional regulator</fullName>
    </submittedName>
</protein>
<dbReference type="Gene3D" id="1.10.10.10">
    <property type="entry name" value="Winged helix-like DNA-binding domain superfamily/Winged helix DNA-binding domain"/>
    <property type="match status" value="1"/>
</dbReference>
<dbReference type="SMART" id="SM00866">
    <property type="entry name" value="UTRA"/>
    <property type="match status" value="1"/>
</dbReference>
<proteinExistence type="predicted"/>
<dbReference type="GO" id="GO:0045892">
    <property type="term" value="P:negative regulation of DNA-templated transcription"/>
    <property type="evidence" value="ECO:0007669"/>
    <property type="project" value="TreeGrafter"/>
</dbReference>
<name>A0A2V3VPC0_9BACI</name>